<dbReference type="EMBL" id="CAJNOC010006757">
    <property type="protein sequence ID" value="CAF1085261.1"/>
    <property type="molecule type" value="Genomic_DNA"/>
</dbReference>
<organism evidence="2 3">
    <name type="scientific">Brachionus calyciflorus</name>
    <dbReference type="NCBI Taxonomy" id="104777"/>
    <lineage>
        <taxon>Eukaryota</taxon>
        <taxon>Metazoa</taxon>
        <taxon>Spiralia</taxon>
        <taxon>Gnathifera</taxon>
        <taxon>Rotifera</taxon>
        <taxon>Eurotatoria</taxon>
        <taxon>Monogononta</taxon>
        <taxon>Pseudotrocha</taxon>
        <taxon>Ploima</taxon>
        <taxon>Brachionidae</taxon>
        <taxon>Brachionus</taxon>
    </lineage>
</organism>
<feature type="region of interest" description="Disordered" evidence="1">
    <location>
        <begin position="229"/>
        <end position="254"/>
    </location>
</feature>
<sequence length="254" mass="28952">MSVQENGVRTRRALNSLQYSPNGKDIAGLTTSSAKVQTKKGLFESKNSNNVRNGLKKRTSISLPDICGTNQALKSLTSTPCKNHRTTSTSTTPTKIPRKEVIESVIQEEKENPNVIMNDKKNGEKVTLKDKQIKNRENLTKFKEISIQCNKSDEDMLLSISVEGTPYWKLLAHKRLRCLIETEKENEKLNESIADLDKINDDLRERNNHLYGALKEYNEIKKQLLESIEECDEEDDEENDSGYEKSQLNFTKSN</sequence>
<protein>
    <recommendedName>
        <fullName evidence="4">Geminin</fullName>
    </recommendedName>
</protein>
<comment type="caution">
    <text evidence="2">The sequence shown here is derived from an EMBL/GenBank/DDBJ whole genome shotgun (WGS) entry which is preliminary data.</text>
</comment>
<evidence type="ECO:0000256" key="1">
    <source>
        <dbReference type="SAM" id="MobiDB-lite"/>
    </source>
</evidence>
<dbReference type="OrthoDB" id="10043826at2759"/>
<evidence type="ECO:0008006" key="4">
    <source>
        <dbReference type="Google" id="ProtNLM"/>
    </source>
</evidence>
<feature type="compositionally biased region" description="Acidic residues" evidence="1">
    <location>
        <begin position="229"/>
        <end position="241"/>
    </location>
</feature>
<evidence type="ECO:0000313" key="2">
    <source>
        <dbReference type="EMBL" id="CAF1085261.1"/>
    </source>
</evidence>
<accession>A0A814N115</accession>
<feature type="region of interest" description="Disordered" evidence="1">
    <location>
        <begin position="1"/>
        <end position="28"/>
    </location>
</feature>
<gene>
    <name evidence="2" type="ORF">OXX778_LOCUS20394</name>
</gene>
<name>A0A814N115_9BILA</name>
<dbReference type="Gene3D" id="1.20.5.1180">
    <property type="entry name" value="Geminin coiled-coil domain"/>
    <property type="match status" value="1"/>
</dbReference>
<reference evidence="2" key="1">
    <citation type="submission" date="2021-02" db="EMBL/GenBank/DDBJ databases">
        <authorList>
            <person name="Nowell W R."/>
        </authorList>
    </citation>
    <scope>NUCLEOTIDE SEQUENCE</scope>
    <source>
        <strain evidence="2">Ploen Becks lab</strain>
    </source>
</reference>
<dbReference type="SUPFAM" id="SSF111469">
    <property type="entry name" value="Geminin coiled-coil domain"/>
    <property type="match status" value="1"/>
</dbReference>
<feature type="compositionally biased region" description="Polar residues" evidence="1">
    <location>
        <begin position="244"/>
        <end position="254"/>
    </location>
</feature>
<feature type="compositionally biased region" description="Polar residues" evidence="1">
    <location>
        <begin position="1"/>
        <end position="21"/>
    </location>
</feature>
<dbReference type="Proteomes" id="UP000663879">
    <property type="component" value="Unassembled WGS sequence"/>
</dbReference>
<dbReference type="AlphaFoldDB" id="A0A814N115"/>
<evidence type="ECO:0000313" key="3">
    <source>
        <dbReference type="Proteomes" id="UP000663879"/>
    </source>
</evidence>
<keyword evidence="3" id="KW-1185">Reference proteome</keyword>
<proteinExistence type="predicted"/>